<dbReference type="Gene3D" id="1.25.10.10">
    <property type="entry name" value="Leucine-rich Repeat Variant"/>
    <property type="match status" value="1"/>
</dbReference>
<accession>A0A7C9P2G3</accession>
<dbReference type="InterPro" id="IPR011989">
    <property type="entry name" value="ARM-like"/>
</dbReference>
<name>A0A7C9P2G3_9GAMM</name>
<dbReference type="SUPFAM" id="SSF48371">
    <property type="entry name" value="ARM repeat"/>
    <property type="match status" value="1"/>
</dbReference>
<protein>
    <submittedName>
        <fullName evidence="2">HEAT repeat domain-containing protein</fullName>
    </submittedName>
</protein>
<comment type="caution">
    <text evidence="2">The sequence shown here is derived from an EMBL/GenBank/DDBJ whole genome shotgun (WGS) entry which is preliminary data.</text>
</comment>
<dbReference type="AlphaFoldDB" id="A0A7C9P2G3"/>
<dbReference type="InterPro" id="IPR016024">
    <property type="entry name" value="ARM-type_fold"/>
</dbReference>
<dbReference type="Pfam" id="PF13646">
    <property type="entry name" value="HEAT_2"/>
    <property type="match status" value="1"/>
</dbReference>
<keyword evidence="1" id="KW-0472">Membrane</keyword>
<dbReference type="Proteomes" id="UP000480312">
    <property type="component" value="Unassembled WGS sequence"/>
</dbReference>
<organism evidence="2 3">
    <name type="scientific">Vreelandella alkaliphila</name>
    <dbReference type="NCBI Taxonomy" id="272774"/>
    <lineage>
        <taxon>Bacteria</taxon>
        <taxon>Pseudomonadati</taxon>
        <taxon>Pseudomonadota</taxon>
        <taxon>Gammaproteobacteria</taxon>
        <taxon>Oceanospirillales</taxon>
        <taxon>Halomonadaceae</taxon>
        <taxon>Vreelandella</taxon>
    </lineage>
</organism>
<sequence>MPSELYTLVELFQAAFQQLTVMPSDPALRLAIYSALALAVLTLAVMLNVLVLADLAARRERRRAAFAQRWRPVVTAWSMGERVELPLLAQQRQEERFWLLLIWVNFQRQLRGSTKERLNTFFNHLAMDKYVVTLLDSRKVHRRLLALTCLRYVEDERHWVSVAPLVTSSNAIESLAAAEVLVAMNPARAMRFLVPFYVQRRDWAYLRFKSLCKQAGRAATDPPLIAALQQASSPRIVALLEWVVPANAAGWARRCLRLTPFSAQLSDEQRDAMCASLRCLAELHDRQDRALIIKMLDHPLPQVRVAAVRALKRQAKIDDDAQFARVLSDSNWWVRQAAADALVSLPGIDMPHLNALYEGLQDRYGRDALRRAIVEMR</sequence>
<dbReference type="RefSeq" id="WP_162217164.1">
    <property type="nucleotide sequence ID" value="NZ_JAAEHK010000001.1"/>
</dbReference>
<proteinExistence type="predicted"/>
<dbReference type="EMBL" id="JAAEHK010000001">
    <property type="protein sequence ID" value="NDL69230.1"/>
    <property type="molecule type" value="Genomic_DNA"/>
</dbReference>
<keyword evidence="1" id="KW-1133">Transmembrane helix</keyword>
<evidence type="ECO:0000313" key="3">
    <source>
        <dbReference type="Proteomes" id="UP000480312"/>
    </source>
</evidence>
<feature type="transmembrane region" description="Helical" evidence="1">
    <location>
        <begin position="30"/>
        <end position="53"/>
    </location>
</feature>
<reference evidence="2 3" key="1">
    <citation type="submission" date="2020-01" db="EMBL/GenBank/DDBJ databases">
        <title>Whole genome sequencing of Halomonas alkaliphila strain LS44.</title>
        <authorList>
            <person name="Kumar S."/>
            <person name="Paul D."/>
            <person name="Shouche Y."/>
            <person name="Suryavanshi M.V."/>
        </authorList>
    </citation>
    <scope>NUCLEOTIDE SEQUENCE [LARGE SCALE GENOMIC DNA]</scope>
    <source>
        <strain evidence="2 3">LS44</strain>
    </source>
</reference>
<evidence type="ECO:0000313" key="2">
    <source>
        <dbReference type="EMBL" id="NDL69230.1"/>
    </source>
</evidence>
<gene>
    <name evidence="2" type="ORF">GPL32_01745</name>
</gene>
<evidence type="ECO:0000256" key="1">
    <source>
        <dbReference type="SAM" id="Phobius"/>
    </source>
</evidence>
<dbReference type="OrthoDB" id="6057939at2"/>
<keyword evidence="1" id="KW-0812">Transmembrane</keyword>